<feature type="region of interest" description="Disordered" evidence="1">
    <location>
        <begin position="1"/>
        <end position="92"/>
    </location>
</feature>
<dbReference type="OrthoDB" id="5347061at2759"/>
<dbReference type="PANTHER" id="PTHR33112:SF16">
    <property type="entry name" value="HETEROKARYON INCOMPATIBILITY DOMAIN-CONTAINING PROTEIN"/>
    <property type="match status" value="1"/>
</dbReference>
<evidence type="ECO:0000313" key="4">
    <source>
        <dbReference type="Proteomes" id="UP000236290"/>
    </source>
</evidence>
<protein>
    <recommendedName>
        <fullName evidence="2">Heterokaryon incompatibility domain-containing protein</fullName>
    </recommendedName>
</protein>
<dbReference type="InterPro" id="IPR010730">
    <property type="entry name" value="HET"/>
</dbReference>
<name>A0A2K0TVN8_TRIHA</name>
<accession>A0A2K0TVN8</accession>
<evidence type="ECO:0000259" key="2">
    <source>
        <dbReference type="Pfam" id="PF06985"/>
    </source>
</evidence>
<organism evidence="3 4">
    <name type="scientific">Trichoderma harzianum</name>
    <name type="common">Hypocrea lixii</name>
    <dbReference type="NCBI Taxonomy" id="5544"/>
    <lineage>
        <taxon>Eukaryota</taxon>
        <taxon>Fungi</taxon>
        <taxon>Dikarya</taxon>
        <taxon>Ascomycota</taxon>
        <taxon>Pezizomycotina</taxon>
        <taxon>Sordariomycetes</taxon>
        <taxon>Hypocreomycetidae</taxon>
        <taxon>Hypocreales</taxon>
        <taxon>Hypocreaceae</taxon>
        <taxon>Trichoderma</taxon>
    </lineage>
</organism>
<dbReference type="Proteomes" id="UP000236290">
    <property type="component" value="Unassembled WGS sequence"/>
</dbReference>
<feature type="compositionally biased region" description="Basic residues" evidence="1">
    <location>
        <begin position="60"/>
        <end position="76"/>
    </location>
</feature>
<feature type="domain" description="Heterokaryon incompatibility" evidence="2">
    <location>
        <begin position="342"/>
        <end position="445"/>
    </location>
</feature>
<dbReference type="Pfam" id="PF06985">
    <property type="entry name" value="HET"/>
    <property type="match status" value="1"/>
</dbReference>
<dbReference type="AlphaFoldDB" id="A0A2K0TVN8"/>
<dbReference type="PANTHER" id="PTHR33112">
    <property type="entry name" value="DOMAIN PROTEIN, PUTATIVE-RELATED"/>
    <property type="match status" value="1"/>
</dbReference>
<feature type="compositionally biased region" description="Basic and acidic residues" evidence="1">
    <location>
        <begin position="1"/>
        <end position="47"/>
    </location>
</feature>
<reference evidence="3 4" key="1">
    <citation type="submission" date="2017-02" db="EMBL/GenBank/DDBJ databases">
        <title>Genomes of Trichoderma spp. with biocontrol activity.</title>
        <authorList>
            <person name="Gardiner D."/>
            <person name="Kazan K."/>
            <person name="Vos C."/>
            <person name="Harvey P."/>
        </authorList>
    </citation>
    <scope>NUCLEOTIDE SEQUENCE [LARGE SCALE GENOMIC DNA]</scope>
    <source>
        <strain evidence="3 4">Tr1</strain>
    </source>
</reference>
<gene>
    <name evidence="3" type="ORF">THARTR1_09873</name>
</gene>
<sequence length="866" mass="98827">MRIKIDSLLDNRPEDTTSHNRSEDTTSHNSEDTTSHNSEDTTSHNPEDAWVTDYSSLKPPRNRRPKKRRRPNRRPRISPPENTTPPHRSLEFYAPQTSSNSQLLAEFENDCRVCNNFKYNEDFERVHALEARRTARTRIRGTPEFYIIEIFTNHLLRDGKDVDDDDANGLLGGMKILDADRLLDCSYCKFLFDALNEFFKNGTVDWRKDARESSTLIVQVKVRPGHPLILSCATAFIVHHEFTLVRADLEVTIPDRGALTDSDFPSAELTVPEEDDSHKHRASEGFFRYWFRGCSGHRDATEQCYTTPNRLLYIDCDNDEVVLWERLSSPPGLPDVPDPIEYATLSHTWLNTDAEVPKLLTSNIDAWKEGQTISSLPAAIRDAIRVAHLNDIHFLFIDSMCIIQNSFEDQRVQGPMVSHYFRDSILTIVAASAVSPNDAFLHPPKKDWVTKQLPFVAPSGAQVTMTLRKKYSRPETPFDTLDKASHLIGVVPGSFRRTGPLYGRHWCLTEGLMGTRVIHFTSGGIMGQCRRHDCTRERVHKYNRGEWSQGMPERYEVRDASQLWLRAVEFHTSCKLLRGEDRLSKLSSLASTSDMGIQDRYVAGLWCNSMTMGLLWEVSLSPSQTNTNVTKITFSFDKQKAPSFSWASVDAPVVWRDNYWTCRDEARLVGCGSIPTDPDDPCGSVDGAWIRMEGIMFKCEVSQTLEGAGGRRFQYAYFRGKEDDRIKAYPFVGDGALATVQAAGAADRQRTRHVTKLERRLIKKGYIKDRDVNPLHTRAFLTRNMSEYKPNVLGRKTTRAMAFILCIRQRGDYDEDRKGVVYDRWDGLVLTRSMRYPEAFERIGCIRGVSSTLLDFGEQLFRATIV</sequence>
<dbReference type="EMBL" id="MTYI01000187">
    <property type="protein sequence ID" value="PNP49551.1"/>
    <property type="molecule type" value="Genomic_DNA"/>
</dbReference>
<evidence type="ECO:0000256" key="1">
    <source>
        <dbReference type="SAM" id="MobiDB-lite"/>
    </source>
</evidence>
<proteinExistence type="predicted"/>
<comment type="caution">
    <text evidence="3">The sequence shown here is derived from an EMBL/GenBank/DDBJ whole genome shotgun (WGS) entry which is preliminary data.</text>
</comment>
<evidence type="ECO:0000313" key="3">
    <source>
        <dbReference type="EMBL" id="PNP49551.1"/>
    </source>
</evidence>